<evidence type="ECO:0000313" key="5">
    <source>
        <dbReference type="EMBL" id="RBP74410.1"/>
    </source>
</evidence>
<evidence type="ECO:0000256" key="1">
    <source>
        <dbReference type="ARBA" id="ARBA00022801"/>
    </source>
</evidence>
<accession>A0A366IR15</accession>
<evidence type="ECO:0000256" key="2">
    <source>
        <dbReference type="PIRSR" id="PIRSR005962-1"/>
    </source>
</evidence>
<protein>
    <submittedName>
        <fullName evidence="5">Hippurate hydrolase</fullName>
    </submittedName>
</protein>
<feature type="binding site" evidence="2">
    <location>
        <position position="174"/>
    </location>
    <ligand>
        <name>Mn(2+)</name>
        <dbReference type="ChEBI" id="CHEBI:29035"/>
        <label>2</label>
    </ligand>
</feature>
<keyword evidence="2" id="KW-0479">Metal-binding</keyword>
<feature type="region of interest" description="Disordered" evidence="3">
    <location>
        <begin position="1"/>
        <end position="30"/>
    </location>
</feature>
<dbReference type="InterPro" id="IPR002933">
    <property type="entry name" value="Peptidase_M20"/>
</dbReference>
<feature type="binding site" evidence="2">
    <location>
        <position position="404"/>
    </location>
    <ligand>
        <name>Mn(2+)</name>
        <dbReference type="ChEBI" id="CHEBI:29035"/>
        <label>2</label>
    </ligand>
</feature>
<dbReference type="SUPFAM" id="SSF55031">
    <property type="entry name" value="Bacterial exopeptidase dimerisation domain"/>
    <property type="match status" value="1"/>
</dbReference>
<reference evidence="5 6" key="1">
    <citation type="submission" date="2018-06" db="EMBL/GenBank/DDBJ databases">
        <title>Freshwater and sediment microbial communities from various areas in North America, analyzing microbe dynamics in response to fracking.</title>
        <authorList>
            <person name="Lamendella R."/>
        </authorList>
    </citation>
    <scope>NUCLEOTIDE SEQUENCE [LARGE SCALE GENOMIC DNA]</scope>
    <source>
        <strain evidence="5 6">3b_TX</strain>
    </source>
</reference>
<keyword evidence="2" id="KW-0464">Manganese</keyword>
<dbReference type="SUPFAM" id="SSF53187">
    <property type="entry name" value="Zn-dependent exopeptidases"/>
    <property type="match status" value="1"/>
</dbReference>
<dbReference type="InterPro" id="IPR011650">
    <property type="entry name" value="Peptidase_M20_dimer"/>
</dbReference>
<dbReference type="PANTHER" id="PTHR11014:SF63">
    <property type="entry name" value="METALLOPEPTIDASE, PUTATIVE (AFU_ORTHOLOGUE AFUA_6G09600)-RELATED"/>
    <property type="match status" value="1"/>
</dbReference>
<dbReference type="PANTHER" id="PTHR11014">
    <property type="entry name" value="PEPTIDASE M20 FAMILY MEMBER"/>
    <property type="match status" value="1"/>
</dbReference>
<dbReference type="GO" id="GO:0019877">
    <property type="term" value="P:diaminopimelate biosynthetic process"/>
    <property type="evidence" value="ECO:0007669"/>
    <property type="project" value="UniProtKB-ARBA"/>
</dbReference>
<dbReference type="EMBL" id="QNSB01000001">
    <property type="protein sequence ID" value="RBP74410.1"/>
    <property type="molecule type" value="Genomic_DNA"/>
</dbReference>
<dbReference type="InterPro" id="IPR036264">
    <property type="entry name" value="Bact_exopeptidase_dim_dom"/>
</dbReference>
<sequence length="452" mass="48004">MSLSSDPSAPQPTAADPGAPGPSGSRPMTARLPTVEDAAEIAPGIIDLRRSLHAAAEVGLHLPRTQELVCEALAGLDLEIIRGRDLSSVVAVLRGGRRRPDATGEVPAVLLRGDMDALPVNEATGFEFASTSGRMHACGHDLHTAGLVGAVELLHRVRDSLPGDVVFMFQPGEEGFNGAGVMIDEGVLDASGSRVRAAYGIHVSADQDLGVAYCRPGPYMAAFSRMRIMVRGKGGHASRPHTGLDPIQVGAMLVGQLQEFVTRRFDIFDPLVITVGQFNGGTAANVIPDHAELVVSIRTFSDEVTDRAEAELPKLVSDLVSAHGLEAGIEYERVLPPTINDDDHAEFFLSTFADLFGPDRAVVRDNPIPGSEDFSRVLAAVPGAYGHIGAAMPDLPVADRESNHSPRARHSDAALADQALFLAHLAGRRLARLAEEGCGDARPVDPLLRRER</sequence>
<dbReference type="Pfam" id="PF07687">
    <property type="entry name" value="M20_dimer"/>
    <property type="match status" value="1"/>
</dbReference>
<evidence type="ECO:0000313" key="6">
    <source>
        <dbReference type="Proteomes" id="UP000253509"/>
    </source>
</evidence>
<dbReference type="PIRSF" id="PIRSF005962">
    <property type="entry name" value="Pept_M20D_amidohydro"/>
    <property type="match status" value="1"/>
</dbReference>
<name>A0A366IR15_9MICO</name>
<proteinExistence type="predicted"/>
<dbReference type="AlphaFoldDB" id="A0A366IR15"/>
<dbReference type="Proteomes" id="UP000253509">
    <property type="component" value="Unassembled WGS sequence"/>
</dbReference>
<dbReference type="CDD" id="cd03886">
    <property type="entry name" value="M20_Acy1"/>
    <property type="match status" value="1"/>
</dbReference>
<dbReference type="FunFam" id="3.30.70.360:FF:000001">
    <property type="entry name" value="N-acetyldiaminopimelate deacetylase"/>
    <property type="match status" value="1"/>
</dbReference>
<keyword evidence="6" id="KW-1185">Reference proteome</keyword>
<keyword evidence="1 5" id="KW-0378">Hydrolase</keyword>
<gene>
    <name evidence="5" type="ORF">DFO65_101128</name>
</gene>
<dbReference type="Pfam" id="PF01546">
    <property type="entry name" value="Peptidase_M20"/>
    <property type="match status" value="1"/>
</dbReference>
<dbReference type="GO" id="GO:0050118">
    <property type="term" value="F:N-acetyldiaminopimelate deacetylase activity"/>
    <property type="evidence" value="ECO:0007669"/>
    <property type="project" value="UniProtKB-ARBA"/>
</dbReference>
<dbReference type="InterPro" id="IPR017439">
    <property type="entry name" value="Amidohydrolase"/>
</dbReference>
<evidence type="ECO:0000259" key="4">
    <source>
        <dbReference type="Pfam" id="PF07687"/>
    </source>
</evidence>
<feature type="binding site" evidence="2">
    <location>
        <position position="138"/>
    </location>
    <ligand>
        <name>Mn(2+)</name>
        <dbReference type="ChEBI" id="CHEBI:29035"/>
        <label>2</label>
    </ligand>
</feature>
<feature type="binding site" evidence="2">
    <location>
        <position position="140"/>
    </location>
    <ligand>
        <name>Mn(2+)</name>
        <dbReference type="ChEBI" id="CHEBI:29035"/>
        <label>2</label>
    </ligand>
</feature>
<feature type="binding site" evidence="2">
    <location>
        <position position="202"/>
    </location>
    <ligand>
        <name>Mn(2+)</name>
        <dbReference type="ChEBI" id="CHEBI:29035"/>
        <label>2</label>
    </ligand>
</feature>
<comment type="caution">
    <text evidence="5">The sequence shown here is derived from an EMBL/GenBank/DDBJ whole genome shotgun (WGS) entry which is preliminary data.</text>
</comment>
<dbReference type="NCBIfam" id="TIGR01891">
    <property type="entry name" value="amidohydrolases"/>
    <property type="match status" value="1"/>
</dbReference>
<feature type="domain" description="Peptidase M20 dimerisation" evidence="4">
    <location>
        <begin position="225"/>
        <end position="317"/>
    </location>
</feature>
<organism evidence="5 6">
    <name type="scientific">Brevibacterium celere</name>
    <dbReference type="NCBI Taxonomy" id="225845"/>
    <lineage>
        <taxon>Bacteria</taxon>
        <taxon>Bacillati</taxon>
        <taxon>Actinomycetota</taxon>
        <taxon>Actinomycetes</taxon>
        <taxon>Micrococcales</taxon>
        <taxon>Brevibacteriaceae</taxon>
        <taxon>Brevibacterium</taxon>
    </lineage>
</organism>
<dbReference type="Gene3D" id="3.30.70.360">
    <property type="match status" value="1"/>
</dbReference>
<dbReference type="GO" id="GO:0046872">
    <property type="term" value="F:metal ion binding"/>
    <property type="evidence" value="ECO:0007669"/>
    <property type="project" value="UniProtKB-KW"/>
</dbReference>
<dbReference type="Gene3D" id="3.40.630.10">
    <property type="entry name" value="Zn peptidases"/>
    <property type="match status" value="1"/>
</dbReference>
<comment type="cofactor">
    <cofactor evidence="2">
        <name>Mn(2+)</name>
        <dbReference type="ChEBI" id="CHEBI:29035"/>
    </cofactor>
    <text evidence="2">The Mn(2+) ion enhances activity.</text>
</comment>
<evidence type="ECO:0000256" key="3">
    <source>
        <dbReference type="SAM" id="MobiDB-lite"/>
    </source>
</evidence>